<reference evidence="8" key="1">
    <citation type="submission" date="2022-05" db="EMBL/GenBank/DDBJ databases">
        <authorList>
            <person name="Oliphant S.A."/>
            <person name="Watson-Haigh N.S."/>
            <person name="Sumby K.M."/>
            <person name="Gardner J.M."/>
            <person name="Jiranek V."/>
        </authorList>
    </citation>
    <scope>NUCLEOTIDE SEQUENCE</scope>
    <source>
        <strain evidence="8">KI16_H9</strain>
    </source>
</reference>
<dbReference type="Proteomes" id="UP001056707">
    <property type="component" value="Chromosome"/>
</dbReference>
<dbReference type="SUPFAM" id="SSF52540">
    <property type="entry name" value="P-loop containing nucleoside triphosphate hydrolases"/>
    <property type="match status" value="1"/>
</dbReference>
<keyword evidence="2" id="KW-0378">Hydrolase</keyword>
<accession>A0ABY5BTI5</accession>
<dbReference type="InterPro" id="IPR011545">
    <property type="entry name" value="DEAD/DEAH_box_helicase_dom"/>
</dbReference>
<feature type="domain" description="Helicase C-terminal" evidence="7">
    <location>
        <begin position="221"/>
        <end position="366"/>
    </location>
</feature>
<dbReference type="EMBL" id="CP097116">
    <property type="protein sequence ID" value="USS85578.1"/>
    <property type="molecule type" value="Genomic_DNA"/>
</dbReference>
<keyword evidence="1" id="KW-0547">Nucleotide-binding</keyword>
<organism evidence="8 9">
    <name type="scientific">Fructilactobacillus myrtifloralis</name>
    <dbReference type="NCBI Taxonomy" id="2940301"/>
    <lineage>
        <taxon>Bacteria</taxon>
        <taxon>Bacillati</taxon>
        <taxon>Bacillota</taxon>
        <taxon>Bacilli</taxon>
        <taxon>Lactobacillales</taxon>
        <taxon>Lactobacillaceae</taxon>
        <taxon>Fructilactobacillus</taxon>
    </lineage>
</organism>
<dbReference type="InterPro" id="IPR027417">
    <property type="entry name" value="P-loop_NTPase"/>
</dbReference>
<dbReference type="InterPro" id="IPR050547">
    <property type="entry name" value="DEAD_box_RNA_helicases"/>
</dbReference>
<evidence type="ECO:0000256" key="1">
    <source>
        <dbReference type="ARBA" id="ARBA00022741"/>
    </source>
</evidence>
<evidence type="ECO:0000256" key="5">
    <source>
        <dbReference type="SAM" id="MobiDB-lite"/>
    </source>
</evidence>
<dbReference type="PROSITE" id="PS51192">
    <property type="entry name" value="HELICASE_ATP_BIND_1"/>
    <property type="match status" value="1"/>
</dbReference>
<keyword evidence="3 8" id="KW-0347">Helicase</keyword>
<dbReference type="InterPro" id="IPR044742">
    <property type="entry name" value="DEAD/DEAH_RhlB"/>
</dbReference>
<dbReference type="PANTHER" id="PTHR47963">
    <property type="entry name" value="DEAD-BOX ATP-DEPENDENT RNA HELICASE 47, MITOCHONDRIAL"/>
    <property type="match status" value="1"/>
</dbReference>
<keyword evidence="9" id="KW-1185">Reference proteome</keyword>
<dbReference type="PROSITE" id="PS51194">
    <property type="entry name" value="HELICASE_CTER"/>
    <property type="match status" value="1"/>
</dbReference>
<gene>
    <name evidence="8" type="ORF">M3M35_02750</name>
</gene>
<keyword evidence="4" id="KW-0067">ATP-binding</keyword>
<feature type="region of interest" description="Disordered" evidence="5">
    <location>
        <begin position="372"/>
        <end position="429"/>
    </location>
</feature>
<dbReference type="InterPro" id="IPR001650">
    <property type="entry name" value="Helicase_C-like"/>
</dbReference>
<dbReference type="InterPro" id="IPR014001">
    <property type="entry name" value="Helicase_ATP-bd"/>
</dbReference>
<evidence type="ECO:0000313" key="9">
    <source>
        <dbReference type="Proteomes" id="UP001056707"/>
    </source>
</evidence>
<dbReference type="GO" id="GO:0004386">
    <property type="term" value="F:helicase activity"/>
    <property type="evidence" value="ECO:0007669"/>
    <property type="project" value="UniProtKB-KW"/>
</dbReference>
<evidence type="ECO:0000256" key="3">
    <source>
        <dbReference type="ARBA" id="ARBA00022806"/>
    </source>
</evidence>
<evidence type="ECO:0000256" key="2">
    <source>
        <dbReference type="ARBA" id="ARBA00022801"/>
    </source>
</evidence>
<dbReference type="RefSeq" id="WP_252750473.1">
    <property type="nucleotide sequence ID" value="NZ_CP097116.1"/>
</dbReference>
<proteinExistence type="predicted"/>
<dbReference type="Gene3D" id="3.40.50.300">
    <property type="entry name" value="P-loop containing nucleotide triphosphate hydrolases"/>
    <property type="match status" value="2"/>
</dbReference>
<evidence type="ECO:0000313" key="8">
    <source>
        <dbReference type="EMBL" id="USS85578.1"/>
    </source>
</evidence>
<dbReference type="Pfam" id="PF00271">
    <property type="entry name" value="Helicase_C"/>
    <property type="match status" value="1"/>
</dbReference>
<protein>
    <submittedName>
        <fullName evidence="8">DEAD/DEAH box helicase</fullName>
    </submittedName>
</protein>
<evidence type="ECO:0000259" key="6">
    <source>
        <dbReference type="PROSITE" id="PS51192"/>
    </source>
</evidence>
<name>A0ABY5BTI5_9LACO</name>
<evidence type="ECO:0000259" key="7">
    <source>
        <dbReference type="PROSITE" id="PS51194"/>
    </source>
</evidence>
<dbReference type="PANTHER" id="PTHR47963:SF7">
    <property type="entry name" value="ATP-DEPENDENT RNA HELICASE YFML-RELATED"/>
    <property type="match status" value="1"/>
</dbReference>
<dbReference type="CDD" id="cd18787">
    <property type="entry name" value="SF2_C_DEAD"/>
    <property type="match status" value="1"/>
</dbReference>
<dbReference type="Pfam" id="PF00270">
    <property type="entry name" value="DEAD"/>
    <property type="match status" value="1"/>
</dbReference>
<evidence type="ECO:0000256" key="4">
    <source>
        <dbReference type="ARBA" id="ARBA00022840"/>
    </source>
</evidence>
<feature type="compositionally biased region" description="Basic residues" evidence="5">
    <location>
        <begin position="408"/>
        <end position="429"/>
    </location>
</feature>
<feature type="compositionally biased region" description="Low complexity" evidence="5">
    <location>
        <begin position="379"/>
        <end position="401"/>
    </location>
</feature>
<dbReference type="SMART" id="SM00490">
    <property type="entry name" value="HELICc"/>
    <property type="match status" value="1"/>
</dbReference>
<dbReference type="CDD" id="cd00268">
    <property type="entry name" value="DEADc"/>
    <property type="match status" value="1"/>
</dbReference>
<dbReference type="SMART" id="SM00487">
    <property type="entry name" value="DEXDc"/>
    <property type="match status" value="1"/>
</dbReference>
<feature type="domain" description="Helicase ATP-binding" evidence="6">
    <location>
        <begin position="26"/>
        <end position="195"/>
    </location>
</feature>
<sequence>MLEQFETRFAQLGYAAPTAIQTAAYEPMIDGGSDIVALSPTGSGKTVAFLMPILANLLAGGGPQVIILEPSQELAMQVTNVIRDWAGPFHAQVLPIIGGANVKRQQEKLKKRPEIIVGTPGRVLNLLQDRKLKPQGIETVVVDEADDLLQDDSRAKVRAIVGTVPRDAQVAYFSATDSDVLHHLETEMGKPATVIDVRKQDQSRGVVRHGQFEVSRGKRNDVLNRLTKLTNFKALVFFNQSQDLNRAYNFFKHQGYAPVEKLSGNETKMQRERALKAFRKGQIKLLLTTDVAARGLDIPKLPAVINYDLPSDATTYIHRVGRTGRMGEPGLVINFGDDHDLRDLKKLLRDTDYDLQPIYYYRGKLVDHVEAPADASPDQPETATTATQPTATPRRGTPTQPVVSNPPKQRKRKKNRRRDQKNKGKHRSK</sequence>